<dbReference type="OrthoDB" id="6135558at2"/>
<dbReference type="Pfam" id="PF01558">
    <property type="entry name" value="POR"/>
    <property type="match status" value="1"/>
</dbReference>
<dbReference type="Pfam" id="PF20169">
    <property type="entry name" value="DUF6537"/>
    <property type="match status" value="1"/>
</dbReference>
<evidence type="ECO:0000259" key="3">
    <source>
        <dbReference type="Pfam" id="PF20169"/>
    </source>
</evidence>
<proteinExistence type="predicted"/>
<dbReference type="KEGG" id="vpd:VAPA_2c12360"/>
<dbReference type="AlphaFoldDB" id="T1XNB7"/>
<dbReference type="PANTHER" id="PTHR43854">
    <property type="entry name" value="INDOLEPYRUVATE OXIDOREDUCTASE SUBUNIT IORB"/>
    <property type="match status" value="1"/>
</dbReference>
<dbReference type="Gene3D" id="3.40.920.10">
    <property type="entry name" value="Pyruvate-ferredoxin oxidoreductase, PFOR, domain III"/>
    <property type="match status" value="1"/>
</dbReference>
<evidence type="ECO:0000259" key="2">
    <source>
        <dbReference type="Pfam" id="PF01558"/>
    </source>
</evidence>
<dbReference type="EMBL" id="CP003912">
    <property type="protein sequence ID" value="AGU53789.1"/>
    <property type="molecule type" value="Genomic_DNA"/>
</dbReference>
<evidence type="ECO:0000313" key="5">
    <source>
        <dbReference type="Proteomes" id="UP000016223"/>
    </source>
</evidence>
<dbReference type="HOGENOM" id="CLU_037854_0_0_4"/>
<dbReference type="PANTHER" id="PTHR43854:SF1">
    <property type="entry name" value="INDOLEPYRUVATE OXIDOREDUCTASE SUBUNIT IORB"/>
    <property type="match status" value="1"/>
</dbReference>
<protein>
    <submittedName>
        <fullName evidence="4">Putative indolepyruvate oxidoreductase subunit beta</fullName>
    </submittedName>
</protein>
<dbReference type="InterPro" id="IPR052198">
    <property type="entry name" value="IorB_Oxidoreductase"/>
</dbReference>
<name>T1XNB7_VARPD</name>
<reference evidence="4 5" key="1">
    <citation type="submission" date="2012-10" db="EMBL/GenBank/DDBJ databases">
        <title>Genome sequence of Variovorax paradoxus B4.</title>
        <authorList>
            <person name="Schuldes J."/>
            <person name="Brandt U."/>
            <person name="Hiessl S."/>
            <person name="Wuebbeler J.H."/>
            <person name="Thuermer A."/>
            <person name="Steinbuechel A."/>
            <person name="Daniel R."/>
        </authorList>
    </citation>
    <scope>NUCLEOTIDE SEQUENCE [LARGE SCALE GENOMIC DNA]</scope>
    <source>
        <strain evidence="4 5">B4</strain>
    </source>
</reference>
<dbReference type="SUPFAM" id="SSF53323">
    <property type="entry name" value="Pyruvate-ferredoxin oxidoreductase, PFOR, domain III"/>
    <property type="match status" value="1"/>
</dbReference>
<dbReference type="InterPro" id="IPR046667">
    <property type="entry name" value="DUF6537"/>
</dbReference>
<keyword evidence="1" id="KW-0560">Oxidoreductase</keyword>
<keyword evidence="4" id="KW-0670">Pyruvate</keyword>
<gene>
    <name evidence="4" type="ORF">VAPA_2c12360</name>
</gene>
<sequence>MNTARTSTPRIVTVLVAAMGGEGGGVLADWLISAAAAHDFPVQSTSVPGVAQRTGATNYYIEIYPVPSAQLGGARPVFSLTPNPGDVNIVAASELVEAGRVLQGGFVHPQRTTLVASLHREYAVSEKSAMGDGRYDGQRVTEAARRLAQRTFLFDMRALAWRNGTVINTVMFGAMAGSGALPFSREACEQAIRESGKAVEASLKGFAAGYDHVTGTASAASAEQGTVAASALHPRAQAMPEPLRKLVSHGLRQVADYQDARYADLYLDRVQVVCEAERAHGGDFPVARETARYLALWMSYEDVIRVADLKTRGDRLQRVRKEVGARDGEPLRLTEYLKPGLDEICSLLPTRAADWLRARLAHKSHKLSIGLHMRTDTVRGFAMLCALRSLRPLRRRTSRYAFEQAMIERWLEAVRRALALSPRLAFELALCGNLVKGYGETSERGHRNLGAVLDDMQATMASASHDAGSLEQAADRVRSAREAALADPEGRTLARALGLPAPEVRAHPIHIVRRRPAR</sequence>
<evidence type="ECO:0000313" key="4">
    <source>
        <dbReference type="EMBL" id="AGU53789.1"/>
    </source>
</evidence>
<feature type="domain" description="Pyruvate/ketoisovalerate oxidoreductase catalytic" evidence="2">
    <location>
        <begin position="20"/>
        <end position="211"/>
    </location>
</feature>
<accession>T1XNB7</accession>
<dbReference type="RefSeq" id="WP_021004614.1">
    <property type="nucleotide sequence ID" value="NC_022234.1"/>
</dbReference>
<feature type="domain" description="DUF6537" evidence="3">
    <location>
        <begin position="243"/>
        <end position="452"/>
    </location>
</feature>
<organism evidence="4 5">
    <name type="scientific">Variovorax paradoxus B4</name>
    <dbReference type="NCBI Taxonomy" id="1246301"/>
    <lineage>
        <taxon>Bacteria</taxon>
        <taxon>Pseudomonadati</taxon>
        <taxon>Pseudomonadota</taxon>
        <taxon>Betaproteobacteria</taxon>
        <taxon>Burkholderiales</taxon>
        <taxon>Comamonadaceae</taxon>
        <taxon>Variovorax</taxon>
    </lineage>
</organism>
<evidence type="ECO:0000256" key="1">
    <source>
        <dbReference type="ARBA" id="ARBA00023002"/>
    </source>
</evidence>
<dbReference type="PATRIC" id="fig|1246301.3.peg.6742"/>
<dbReference type="GO" id="GO:0016903">
    <property type="term" value="F:oxidoreductase activity, acting on the aldehyde or oxo group of donors"/>
    <property type="evidence" value="ECO:0007669"/>
    <property type="project" value="InterPro"/>
</dbReference>
<dbReference type="InterPro" id="IPR002869">
    <property type="entry name" value="Pyrv_flavodox_OxRed_cen"/>
</dbReference>
<dbReference type="InterPro" id="IPR019752">
    <property type="entry name" value="Pyrv/ketoisovalerate_OxRed_cat"/>
</dbReference>
<dbReference type="NCBIfam" id="NF006179">
    <property type="entry name" value="PRK08312.1"/>
    <property type="match status" value="1"/>
</dbReference>
<dbReference type="Proteomes" id="UP000016223">
    <property type="component" value="Chromosome 2"/>
</dbReference>